<gene>
    <name evidence="2" type="ORF">SAMN04490357_2723</name>
</gene>
<evidence type="ECO:0000259" key="1">
    <source>
        <dbReference type="PROSITE" id="PS51459"/>
    </source>
</evidence>
<dbReference type="InterPro" id="IPR003812">
    <property type="entry name" value="Fido"/>
</dbReference>
<dbReference type="Pfam" id="PF02661">
    <property type="entry name" value="Fic"/>
    <property type="match status" value="1"/>
</dbReference>
<dbReference type="RefSeq" id="WP_074992158.1">
    <property type="nucleotide sequence ID" value="NZ_FNTD01000004.1"/>
</dbReference>
<sequence>MVRDDLQAWLRVREEVDWGDVKDVTGPIRGRRDGILAAAALRDRPGDTTRGDRLRAAWQRACSDAAAGALLEFRLLSEWQKLVLGLPEVSFRMLPAFAKKGRERYGLGAETPLLFDACLAESGASDVPLAARAARLYLDVCFFHPFHDGNGRAALLALGFVLARENVFLEEVGPIQIRRYADDAVGAASLARVIHTLAMATGRRGQNDTVQQSP</sequence>
<reference evidence="2 3" key="1">
    <citation type="submission" date="2016-10" db="EMBL/GenBank/DDBJ databases">
        <authorList>
            <person name="de Groot N.N."/>
        </authorList>
    </citation>
    <scope>NUCLEOTIDE SEQUENCE [LARGE SCALE GENOMIC DNA]</scope>
    <source>
        <strain evidence="2 3">DSM 40306</strain>
    </source>
</reference>
<evidence type="ECO:0000313" key="3">
    <source>
        <dbReference type="Proteomes" id="UP000182375"/>
    </source>
</evidence>
<dbReference type="GeneID" id="95511880"/>
<dbReference type="InterPro" id="IPR036597">
    <property type="entry name" value="Fido-like_dom_sf"/>
</dbReference>
<dbReference type="AlphaFoldDB" id="A0A1H4UTP5"/>
<dbReference type="PROSITE" id="PS51459">
    <property type="entry name" value="FIDO"/>
    <property type="match status" value="1"/>
</dbReference>
<dbReference type="Gene3D" id="1.10.3290.10">
    <property type="entry name" value="Fido-like domain"/>
    <property type="match status" value="1"/>
</dbReference>
<dbReference type="SUPFAM" id="SSF140931">
    <property type="entry name" value="Fic-like"/>
    <property type="match status" value="1"/>
</dbReference>
<dbReference type="EMBL" id="FNTD01000004">
    <property type="protein sequence ID" value="SEC72106.1"/>
    <property type="molecule type" value="Genomic_DNA"/>
</dbReference>
<evidence type="ECO:0000313" key="2">
    <source>
        <dbReference type="EMBL" id="SEC72106.1"/>
    </source>
</evidence>
<proteinExistence type="predicted"/>
<accession>A0A1H4UTP5</accession>
<protein>
    <submittedName>
        <fullName evidence="2">Fic/DOC family protein</fullName>
    </submittedName>
</protein>
<dbReference type="Proteomes" id="UP000182375">
    <property type="component" value="Unassembled WGS sequence"/>
</dbReference>
<dbReference type="STRING" id="67331.SAMN04490357_2723"/>
<organism evidence="2 3">
    <name type="scientific">Streptomyces misionensis</name>
    <dbReference type="NCBI Taxonomy" id="67331"/>
    <lineage>
        <taxon>Bacteria</taxon>
        <taxon>Bacillati</taxon>
        <taxon>Actinomycetota</taxon>
        <taxon>Actinomycetes</taxon>
        <taxon>Kitasatosporales</taxon>
        <taxon>Streptomycetaceae</taxon>
        <taxon>Streptomyces</taxon>
    </lineage>
</organism>
<feature type="domain" description="Fido" evidence="1">
    <location>
        <begin position="71"/>
        <end position="199"/>
    </location>
</feature>
<name>A0A1H4UTP5_9ACTN</name>